<keyword evidence="3" id="KW-1185">Reference proteome</keyword>
<dbReference type="SUPFAM" id="SSF52540">
    <property type="entry name" value="P-loop containing nucleoside triphosphate hydrolases"/>
    <property type="match status" value="1"/>
</dbReference>
<dbReference type="PANTHER" id="PTHR43603">
    <property type="entry name" value="COBW DOMAIN-CONTAINING PROTEIN DDB_G0274527"/>
    <property type="match status" value="1"/>
</dbReference>
<dbReference type="Gene3D" id="3.40.50.300">
    <property type="entry name" value="P-loop containing nucleotide triphosphate hydrolases"/>
    <property type="match status" value="1"/>
</dbReference>
<name>K0R192_THAOC</name>
<gene>
    <name evidence="2" type="ORF">THAOC_35222</name>
</gene>
<reference evidence="2 3" key="1">
    <citation type="journal article" date="2012" name="Genome Biol.">
        <title>Genome and low-iron response of an oceanic diatom adapted to chronic iron limitation.</title>
        <authorList>
            <person name="Lommer M."/>
            <person name="Specht M."/>
            <person name="Roy A.S."/>
            <person name="Kraemer L."/>
            <person name="Andreson R."/>
            <person name="Gutowska M.A."/>
            <person name="Wolf J."/>
            <person name="Bergner S.V."/>
            <person name="Schilhabel M.B."/>
            <person name="Klostermeier U.C."/>
            <person name="Beiko R.G."/>
            <person name="Rosenstiel P."/>
            <person name="Hippler M."/>
            <person name="Laroche J."/>
        </authorList>
    </citation>
    <scope>NUCLEOTIDE SEQUENCE [LARGE SCALE GENOMIC DNA]</scope>
    <source>
        <strain evidence="2 3">CCMP1005</strain>
    </source>
</reference>
<dbReference type="eggNOG" id="KOG2743">
    <property type="taxonomic scope" value="Eukaryota"/>
</dbReference>
<dbReference type="Proteomes" id="UP000266841">
    <property type="component" value="Unassembled WGS sequence"/>
</dbReference>
<evidence type="ECO:0000313" key="3">
    <source>
        <dbReference type="Proteomes" id="UP000266841"/>
    </source>
</evidence>
<organism evidence="2 3">
    <name type="scientific">Thalassiosira oceanica</name>
    <name type="common">Marine diatom</name>
    <dbReference type="NCBI Taxonomy" id="159749"/>
    <lineage>
        <taxon>Eukaryota</taxon>
        <taxon>Sar</taxon>
        <taxon>Stramenopiles</taxon>
        <taxon>Ochrophyta</taxon>
        <taxon>Bacillariophyta</taxon>
        <taxon>Coscinodiscophyceae</taxon>
        <taxon>Thalassiosirophycidae</taxon>
        <taxon>Thalassiosirales</taxon>
        <taxon>Thalassiosiraceae</taxon>
        <taxon>Thalassiosira</taxon>
    </lineage>
</organism>
<evidence type="ECO:0000259" key="1">
    <source>
        <dbReference type="Pfam" id="PF02492"/>
    </source>
</evidence>
<evidence type="ECO:0000313" key="2">
    <source>
        <dbReference type="EMBL" id="EJK46128.1"/>
    </source>
</evidence>
<dbReference type="Pfam" id="PF02492">
    <property type="entry name" value="cobW"/>
    <property type="match status" value="1"/>
</dbReference>
<dbReference type="PANTHER" id="PTHR43603:SF1">
    <property type="entry name" value="ZINC-REGULATED GTPASE METALLOPROTEIN ACTIVATOR 1"/>
    <property type="match status" value="1"/>
</dbReference>
<dbReference type="OMA" id="HIWLANA"/>
<protein>
    <recommendedName>
        <fullName evidence="1">CobW/HypB/UreG nucleotide-binding domain-containing protein</fullName>
    </recommendedName>
</protein>
<feature type="domain" description="CobW/HypB/UreG nucleotide-binding" evidence="1">
    <location>
        <begin position="89"/>
        <end position="218"/>
    </location>
</feature>
<dbReference type="InterPro" id="IPR003495">
    <property type="entry name" value="CobW/HypB/UreG_nucleotide-bd"/>
</dbReference>
<comment type="caution">
    <text evidence="2">The sequence shown here is derived from an EMBL/GenBank/DDBJ whole genome shotgun (WGS) entry which is preliminary data.</text>
</comment>
<dbReference type="InterPro" id="IPR051927">
    <property type="entry name" value="Zn_Chap_cDPG_Synth"/>
</dbReference>
<dbReference type="InterPro" id="IPR027417">
    <property type="entry name" value="P-loop_NTPase"/>
</dbReference>
<sequence>MATADHAKMKVTLLSGFLGVSPPWFLAAPHRCSDGEDPSIFRRRAHDCVSCVSSLTLSAPPHAPATLSAAINFTGWQDDVIEKNSPPKCNEEDKLKMAVIVNDMGEVNLDAEEIKSTKMIQEDAEMVEMQNGCICCTLRGDLLKTVKKLSEEGQFDYLVIESTGIGEPLPVAQTFTMDVDEMTPKDGKLKPAEQSMNSLHHYAKLDTCVTVVDGLNIFEVLGSIETLADADNISGMLGNTGAKDGNDSPMDVTELSPEQEAAKKQVVEKVLGFNEKVLRNLLESRELSTEGDKEAMANRLIAAFEKEVLGQMEPPVDDRAVSRLWLDQIEFANVIVVSKVHQLLEQGEAGETKLINTIDLIQKLNPKAKIVAPRQDKYGDLDVFASILDTGLFDMEEAQMTSKWQQELAAEEHTAETEEYGISSLMFVEDEAPFHPVRLAKIMRGFGDYEDAVRAGKSDDDVEEEVSGSSLPNVFKGVVRTKGHIWLANANAFPISFQSAGAHIDMRPSDNPFLWEVDRKLNEIEKEKNKEIEEKKGDGSEDDIDMEYILGTPVTDGFKKMVRSQVQLHKSQGLWTKDNGALKKISLTHTQCWRDDTRSILVISLSD</sequence>
<dbReference type="OrthoDB" id="272672at2759"/>
<dbReference type="AlphaFoldDB" id="K0R192"/>
<proteinExistence type="predicted"/>
<accession>K0R192</accession>
<dbReference type="EMBL" id="AGNL01047971">
    <property type="protein sequence ID" value="EJK46128.1"/>
    <property type="molecule type" value="Genomic_DNA"/>
</dbReference>